<evidence type="ECO:0000256" key="1">
    <source>
        <dbReference type="SAM" id="Phobius"/>
    </source>
</evidence>
<comment type="caution">
    <text evidence="2">The sequence shown here is derived from an EMBL/GenBank/DDBJ whole genome shotgun (WGS) entry which is preliminary data.</text>
</comment>
<dbReference type="EMBL" id="MPUH01001400">
    <property type="protein sequence ID" value="OMJ68022.1"/>
    <property type="molecule type" value="Genomic_DNA"/>
</dbReference>
<dbReference type="Proteomes" id="UP000187209">
    <property type="component" value="Unassembled WGS sequence"/>
</dbReference>
<accession>A0A1R2AU69</accession>
<organism evidence="2 3">
    <name type="scientific">Stentor coeruleus</name>
    <dbReference type="NCBI Taxonomy" id="5963"/>
    <lineage>
        <taxon>Eukaryota</taxon>
        <taxon>Sar</taxon>
        <taxon>Alveolata</taxon>
        <taxon>Ciliophora</taxon>
        <taxon>Postciliodesmatophora</taxon>
        <taxon>Heterotrichea</taxon>
        <taxon>Heterotrichida</taxon>
        <taxon>Stentoridae</taxon>
        <taxon>Stentor</taxon>
    </lineage>
</organism>
<name>A0A1R2AU69_9CILI</name>
<keyword evidence="3" id="KW-1185">Reference proteome</keyword>
<dbReference type="AlphaFoldDB" id="A0A1R2AU69"/>
<feature type="transmembrane region" description="Helical" evidence="1">
    <location>
        <begin position="56"/>
        <end position="75"/>
    </location>
</feature>
<keyword evidence="1" id="KW-0812">Transmembrane</keyword>
<sequence>MIPRLCIYIYFLVSNTTSHFFRSLNLYVTAGQTCFECIILLFFVINVFFSRCDVTLRLEYFIYTFIWSCTFFVFQQEQVQVFYMVLPIRNLVMLMICTVSIWEHNEHYKLPLPDTIDLNFVLQNEFLVDKIRDYLKKRKKKTLSVLFQLLLDIRIFLSNETPQYFEIIQKDLLLYQSLTEYSPRKISSDFSDYILYIYDELYNDFNDSFFLNFQSSPSFCDIRIDYSSN</sequence>
<keyword evidence="1" id="KW-1133">Transmembrane helix</keyword>
<feature type="transmembrane region" description="Helical" evidence="1">
    <location>
        <begin position="26"/>
        <end position="49"/>
    </location>
</feature>
<protein>
    <recommendedName>
        <fullName evidence="4">RGS domain-containing protein</fullName>
    </recommendedName>
</protein>
<proteinExistence type="predicted"/>
<evidence type="ECO:0008006" key="4">
    <source>
        <dbReference type="Google" id="ProtNLM"/>
    </source>
</evidence>
<gene>
    <name evidence="2" type="ORF">SteCoe_34655</name>
</gene>
<evidence type="ECO:0000313" key="3">
    <source>
        <dbReference type="Proteomes" id="UP000187209"/>
    </source>
</evidence>
<evidence type="ECO:0000313" key="2">
    <source>
        <dbReference type="EMBL" id="OMJ68022.1"/>
    </source>
</evidence>
<feature type="transmembrane region" description="Helical" evidence="1">
    <location>
        <begin position="81"/>
        <end position="102"/>
    </location>
</feature>
<keyword evidence="1" id="KW-0472">Membrane</keyword>
<reference evidence="2 3" key="1">
    <citation type="submission" date="2016-11" db="EMBL/GenBank/DDBJ databases">
        <title>The macronuclear genome of Stentor coeruleus: a giant cell with tiny introns.</title>
        <authorList>
            <person name="Slabodnick M."/>
            <person name="Ruby J.G."/>
            <person name="Reiff S.B."/>
            <person name="Swart E.C."/>
            <person name="Gosai S."/>
            <person name="Prabakaran S."/>
            <person name="Witkowska E."/>
            <person name="Larue G.E."/>
            <person name="Fisher S."/>
            <person name="Freeman R.M."/>
            <person name="Gunawardena J."/>
            <person name="Chu W."/>
            <person name="Stover N.A."/>
            <person name="Gregory B.D."/>
            <person name="Nowacki M."/>
            <person name="Derisi J."/>
            <person name="Roy S.W."/>
            <person name="Marshall W.F."/>
            <person name="Sood P."/>
        </authorList>
    </citation>
    <scope>NUCLEOTIDE SEQUENCE [LARGE SCALE GENOMIC DNA]</scope>
    <source>
        <strain evidence="2">WM001</strain>
    </source>
</reference>